<reference evidence="2" key="1">
    <citation type="submission" date="2010-10" db="EMBL/GenBank/DDBJ databases">
        <title>Complete sequence of Rhodomicrobium vannielii ATCC 17100.</title>
        <authorList>
            <consortium name="US DOE Joint Genome Institute"/>
            <person name="Lucas S."/>
            <person name="Copeland A."/>
            <person name="Lapidus A."/>
            <person name="Cheng J.-F."/>
            <person name="Bruce D."/>
            <person name="Goodwin L."/>
            <person name="Pitluck S."/>
            <person name="Chertkov O."/>
            <person name="Zhang Z."/>
            <person name="Detter J.C."/>
            <person name="Han C."/>
            <person name="Tapia R."/>
            <person name="Land M."/>
            <person name="Hauser L."/>
            <person name="Jeffries C."/>
            <person name="Kyrpides N."/>
            <person name="Ivanova N."/>
            <person name="Ovchinnikova G."/>
            <person name="Brown P.J.B."/>
            <person name="Brun Y.V."/>
            <person name="Woyke T."/>
        </authorList>
    </citation>
    <scope>NUCLEOTIDE SEQUENCE</scope>
    <source>
        <strain evidence="2">ATCC 17100</strain>
    </source>
</reference>
<dbReference type="RefSeq" id="WP_013419416.1">
    <property type="nucleotide sequence ID" value="NC_014664.1"/>
</dbReference>
<dbReference type="AlphaFoldDB" id="E3HZI8"/>
<keyword evidence="1" id="KW-0472">Membrane</keyword>
<keyword evidence="4" id="KW-1185">Reference proteome</keyword>
<sequence>MDSFPPSSPSEPDPEAEIHRLIGEVAKRHRIILAPGDPLFVVLTLLELVTDRYLEKADAILKAERDTSLDAMERAAASAKTTGEGLITAAADYVAKTVRSSTVELTDALSGTAAAERAKIELTARDARRMTWLGSIVLAILFSILTGIAIGIWLAPEANGRFLHCPISSAA</sequence>
<accession>E3HZI8</accession>
<gene>
    <name evidence="2" type="ordered locus">Rvan_1777</name>
    <name evidence="3" type="ordered locus">Rvan_2842</name>
</gene>
<evidence type="ECO:0000313" key="3">
    <source>
        <dbReference type="EMBL" id="ADP72050.1"/>
    </source>
</evidence>
<reference evidence="4" key="2">
    <citation type="journal article" date="2011" name="J. Bacteriol.">
        <title>Genome sequences of eight morphologically diverse alphaproteobacteria.</title>
        <authorList>
            <consortium name="US DOE Joint Genome Institute"/>
            <person name="Brown P.J."/>
            <person name="Kysela D.T."/>
            <person name="Buechlein A."/>
            <person name="Hemmerich C."/>
            <person name="Brun Y.V."/>
        </authorList>
    </citation>
    <scope>NUCLEOTIDE SEQUENCE [LARGE SCALE GENOMIC DNA]</scope>
    <source>
        <strain evidence="4">ATCC 17100 / ATH 3.1.1 / DSM 162 / LMG 4299</strain>
    </source>
</reference>
<proteinExistence type="predicted"/>
<protein>
    <recommendedName>
        <fullName evidence="5">Conjugal transfer protein TraM</fullName>
    </recommendedName>
</protein>
<evidence type="ECO:0008006" key="5">
    <source>
        <dbReference type="Google" id="ProtNLM"/>
    </source>
</evidence>
<feature type="transmembrane region" description="Helical" evidence="1">
    <location>
        <begin position="132"/>
        <end position="154"/>
    </location>
</feature>
<dbReference type="EMBL" id="CP002292">
    <property type="protein sequence ID" value="ADP72050.1"/>
    <property type="molecule type" value="Genomic_DNA"/>
</dbReference>
<dbReference type="HOGENOM" id="CLU_1561699_0_0_5"/>
<organism evidence="2 4">
    <name type="scientific">Rhodomicrobium vannielii (strain ATCC 17100 / DSM 162 / LMG 4299 / NCIMB 10020 / ATH 3.1.1)</name>
    <dbReference type="NCBI Taxonomy" id="648757"/>
    <lineage>
        <taxon>Bacteria</taxon>
        <taxon>Pseudomonadati</taxon>
        <taxon>Pseudomonadota</taxon>
        <taxon>Alphaproteobacteria</taxon>
        <taxon>Hyphomicrobiales</taxon>
        <taxon>Hyphomicrobiaceae</taxon>
        <taxon>Rhodomicrobium</taxon>
    </lineage>
</organism>
<name>E3HZI8_RHOVT</name>
<evidence type="ECO:0000256" key="1">
    <source>
        <dbReference type="SAM" id="Phobius"/>
    </source>
</evidence>
<dbReference type="EMBL" id="CP002292">
    <property type="protein sequence ID" value="ADP71023.1"/>
    <property type="molecule type" value="Genomic_DNA"/>
</dbReference>
<dbReference type="OrthoDB" id="8481903at2"/>
<keyword evidence="1" id="KW-0812">Transmembrane</keyword>
<evidence type="ECO:0000313" key="4">
    <source>
        <dbReference type="Proteomes" id="UP000001399"/>
    </source>
</evidence>
<evidence type="ECO:0000313" key="2">
    <source>
        <dbReference type="EMBL" id="ADP71023.1"/>
    </source>
</evidence>
<dbReference type="Proteomes" id="UP000001399">
    <property type="component" value="Chromosome"/>
</dbReference>
<keyword evidence="1" id="KW-1133">Transmembrane helix</keyword>
<dbReference type="KEGG" id="rva:Rvan_1777"/>
<dbReference type="STRING" id="648757.Rvan_1777"/>
<dbReference type="KEGG" id="rva:Rvan_2842"/>